<reference evidence="2" key="1">
    <citation type="submission" date="2012-02" db="EMBL/GenBank/DDBJ databases">
        <title>The complete genome of Solitalea canadensis DSM 3403.</title>
        <authorList>
            <consortium name="US DOE Joint Genome Institute (JGI-PGF)"/>
            <person name="Lucas S."/>
            <person name="Copeland A."/>
            <person name="Lapidus A."/>
            <person name="Glavina del Rio T."/>
            <person name="Dalin E."/>
            <person name="Tice H."/>
            <person name="Bruce D."/>
            <person name="Goodwin L."/>
            <person name="Pitluck S."/>
            <person name="Peters L."/>
            <person name="Ovchinnikova G."/>
            <person name="Lu M."/>
            <person name="Kyrpides N."/>
            <person name="Mavromatis K."/>
            <person name="Ivanova N."/>
            <person name="Brettin T."/>
            <person name="Detter J.C."/>
            <person name="Han C."/>
            <person name="Larimer F."/>
            <person name="Land M."/>
            <person name="Hauser L."/>
            <person name="Markowitz V."/>
            <person name="Cheng J.-F."/>
            <person name="Hugenholtz P."/>
            <person name="Woyke T."/>
            <person name="Wu D."/>
            <person name="Spring S."/>
            <person name="Schroeder M."/>
            <person name="Kopitz M."/>
            <person name="Brambilla E."/>
            <person name="Klenk H.-P."/>
            <person name="Eisen J.A."/>
        </authorList>
    </citation>
    <scope>NUCLEOTIDE SEQUENCE</scope>
    <source>
        <strain evidence="2">DSM 3403</strain>
    </source>
</reference>
<protein>
    <submittedName>
        <fullName evidence="2">dTDP-glucose pyrophosphorylase</fullName>
    </submittedName>
</protein>
<dbReference type="OrthoDB" id="9779926at2"/>
<keyword evidence="3" id="KW-1185">Reference proteome</keyword>
<dbReference type="RefSeq" id="WP_014679732.1">
    <property type="nucleotide sequence ID" value="NC_017770.1"/>
</dbReference>
<feature type="domain" description="Nucleotidyl transferase" evidence="1">
    <location>
        <begin position="7"/>
        <end position="270"/>
    </location>
</feature>
<dbReference type="eggNOG" id="COG1209">
    <property type="taxonomic scope" value="Bacteria"/>
</dbReference>
<name>H8KVK2_SOLCM</name>
<sequence length="301" mass="33546">MKPTLLVLAAGMGSRYGGVKQIDKFGPNGECLMDYSLYDAVKAGFGKVVFIVREEIEKDVRDLFDQKLKNAGVEVEYAIQRLEEPSDVIPAGIERAKPWGTGHAVIAAAANIQTPFAVINADDYYGPEAYKILGDYLSTDLKEGQYSMVGYVLGNTLSDFGSVSRGCCQVDANGNLSEVIERTKIQRNGSGEVEYDDKTGKGILPDNTVVSMNFWGFTPDVFKRFKDRFVDFLNENAQDPKSEYFIPLPVQQMIDDKSAVVKVFENDGTWFGVTYTEDKEFVSNELKKLIAQGVYPEKLWK</sequence>
<dbReference type="HOGENOM" id="CLU_077108_0_0_10"/>
<dbReference type="EMBL" id="CP003349">
    <property type="protein sequence ID" value="AFD06505.1"/>
    <property type="molecule type" value="Genomic_DNA"/>
</dbReference>
<evidence type="ECO:0000259" key="1">
    <source>
        <dbReference type="Pfam" id="PF00483"/>
    </source>
</evidence>
<dbReference type="Proteomes" id="UP000007590">
    <property type="component" value="Chromosome"/>
</dbReference>
<dbReference type="Pfam" id="PF00483">
    <property type="entry name" value="NTP_transferase"/>
    <property type="match status" value="1"/>
</dbReference>
<dbReference type="SUPFAM" id="SSF53448">
    <property type="entry name" value="Nucleotide-diphospho-sugar transferases"/>
    <property type="match status" value="1"/>
</dbReference>
<evidence type="ECO:0000313" key="2">
    <source>
        <dbReference type="EMBL" id="AFD06505.1"/>
    </source>
</evidence>
<dbReference type="KEGG" id="scn:Solca_1420"/>
<accession>H8KVK2</accession>
<dbReference type="InterPro" id="IPR029044">
    <property type="entry name" value="Nucleotide-diphossugar_trans"/>
</dbReference>
<evidence type="ECO:0000313" key="3">
    <source>
        <dbReference type="Proteomes" id="UP000007590"/>
    </source>
</evidence>
<dbReference type="AlphaFoldDB" id="H8KVK2"/>
<dbReference type="Gene3D" id="3.90.550.10">
    <property type="entry name" value="Spore Coat Polysaccharide Biosynthesis Protein SpsA, Chain A"/>
    <property type="match status" value="1"/>
</dbReference>
<dbReference type="STRING" id="929556.Solca_1420"/>
<organism evidence="2 3">
    <name type="scientific">Solitalea canadensis (strain ATCC 29591 / DSM 3403 / JCM 21819 / LMG 8368 / NBRC 15130 / NCIMB 12057 / USAM 9D)</name>
    <name type="common">Flexibacter canadensis</name>
    <dbReference type="NCBI Taxonomy" id="929556"/>
    <lineage>
        <taxon>Bacteria</taxon>
        <taxon>Pseudomonadati</taxon>
        <taxon>Bacteroidota</taxon>
        <taxon>Sphingobacteriia</taxon>
        <taxon>Sphingobacteriales</taxon>
        <taxon>Sphingobacteriaceae</taxon>
        <taxon>Solitalea</taxon>
    </lineage>
</organism>
<proteinExistence type="predicted"/>
<gene>
    <name evidence="2" type="ordered locus">Solca_1420</name>
</gene>
<dbReference type="InterPro" id="IPR005835">
    <property type="entry name" value="NTP_transferase_dom"/>
</dbReference>